<name>A0A1Y1YG03_9FUNG</name>
<feature type="compositionally biased region" description="Low complexity" evidence="2">
    <location>
        <begin position="128"/>
        <end position="199"/>
    </location>
</feature>
<organism evidence="5 6">
    <name type="scientific">Basidiobolus meristosporus CBS 931.73</name>
    <dbReference type="NCBI Taxonomy" id="1314790"/>
    <lineage>
        <taxon>Eukaryota</taxon>
        <taxon>Fungi</taxon>
        <taxon>Fungi incertae sedis</taxon>
        <taxon>Zoopagomycota</taxon>
        <taxon>Entomophthoromycotina</taxon>
        <taxon>Basidiobolomycetes</taxon>
        <taxon>Basidiobolales</taxon>
        <taxon>Basidiobolaceae</taxon>
        <taxon>Basidiobolus</taxon>
    </lineage>
</organism>
<gene>
    <name evidence="5" type="ORF">K493DRAFT_314475</name>
</gene>
<sequence length="227" mass="22370">MHFTSLTALIAVLSTAITYVSAGAAVTSPLGGSWKAGSSNIITWVENNEGEPMPAKLTIDLMQGKATTLQLVGTIATDVDSATGQYKWDIPAGQAPGKEYAIRLGTLPNVAYSPSFEIVSGSAVPGGNSTTTSQPAQSSTSTSASSASQPASSNSSPISSASSTPGVSSSANSSSPSSTATSSGTKVPAVPSTSTATHTPTATNAGAALNPGYLIGAIAVFAGLAQQ</sequence>
<reference evidence="5 6" key="1">
    <citation type="submission" date="2016-07" db="EMBL/GenBank/DDBJ databases">
        <title>Pervasive Adenine N6-methylation of Active Genes in Fungi.</title>
        <authorList>
            <consortium name="DOE Joint Genome Institute"/>
            <person name="Mondo S.J."/>
            <person name="Dannebaum R.O."/>
            <person name="Kuo R.C."/>
            <person name="Labutti K."/>
            <person name="Haridas S."/>
            <person name="Kuo A."/>
            <person name="Salamov A."/>
            <person name="Ahrendt S.R."/>
            <person name="Lipzen A."/>
            <person name="Sullivan W."/>
            <person name="Andreopoulos W.B."/>
            <person name="Clum A."/>
            <person name="Lindquist E."/>
            <person name="Daum C."/>
            <person name="Ramamoorthy G.K."/>
            <person name="Gryganskyi A."/>
            <person name="Culley D."/>
            <person name="Magnuson J.K."/>
            <person name="James T.Y."/>
            <person name="O'Malley M.A."/>
            <person name="Stajich J.E."/>
            <person name="Spatafora J.W."/>
            <person name="Visel A."/>
            <person name="Grigoriev I.V."/>
        </authorList>
    </citation>
    <scope>NUCLEOTIDE SEQUENCE [LARGE SCALE GENOMIC DNA]</scope>
    <source>
        <strain evidence="5 6">CBS 931.73</strain>
    </source>
</reference>
<proteinExistence type="predicted"/>
<evidence type="ECO:0000256" key="3">
    <source>
        <dbReference type="SAM" id="SignalP"/>
    </source>
</evidence>
<dbReference type="InterPro" id="IPR018466">
    <property type="entry name" value="Kre9/Knh1-like_N"/>
</dbReference>
<dbReference type="AlphaFoldDB" id="A0A1Y1YG03"/>
<dbReference type="Pfam" id="PF10342">
    <property type="entry name" value="Kre9_KNH"/>
    <property type="match status" value="1"/>
</dbReference>
<dbReference type="OrthoDB" id="2260257at2759"/>
<feature type="region of interest" description="Disordered" evidence="2">
    <location>
        <begin position="123"/>
        <end position="199"/>
    </location>
</feature>
<accession>A0A1Y1YG03</accession>
<evidence type="ECO:0000313" key="6">
    <source>
        <dbReference type="Proteomes" id="UP000193498"/>
    </source>
</evidence>
<keyword evidence="1 3" id="KW-0732">Signal</keyword>
<evidence type="ECO:0000259" key="4">
    <source>
        <dbReference type="Pfam" id="PF10342"/>
    </source>
</evidence>
<dbReference type="InParanoid" id="A0A1Y1YG03"/>
<comment type="caution">
    <text evidence="5">The sequence shown here is derived from an EMBL/GenBank/DDBJ whole genome shotgun (WGS) entry which is preliminary data.</text>
</comment>
<dbReference type="STRING" id="1314790.A0A1Y1YG03"/>
<protein>
    <recommendedName>
        <fullName evidence="4">Yeast cell wall synthesis Kre9/Knh1-like N-terminal domain-containing protein</fullName>
    </recommendedName>
</protein>
<feature type="domain" description="Yeast cell wall synthesis Kre9/Knh1-like N-terminal" evidence="4">
    <location>
        <begin position="31"/>
        <end position="118"/>
    </location>
</feature>
<dbReference type="PANTHER" id="PTHR40633">
    <property type="entry name" value="MATRIX PROTEIN, PUTATIVE (AFU_ORTHOLOGUE AFUA_8G05410)-RELATED"/>
    <property type="match status" value="1"/>
</dbReference>
<keyword evidence="6" id="KW-1185">Reference proteome</keyword>
<dbReference type="InterPro" id="IPR052982">
    <property type="entry name" value="SRP1/TIP1-like"/>
</dbReference>
<feature type="chain" id="PRO_5012598489" description="Yeast cell wall synthesis Kre9/Knh1-like N-terminal domain-containing protein" evidence="3">
    <location>
        <begin position="23"/>
        <end position="227"/>
    </location>
</feature>
<evidence type="ECO:0000313" key="5">
    <source>
        <dbReference type="EMBL" id="ORX96534.1"/>
    </source>
</evidence>
<dbReference type="PANTHER" id="PTHR40633:SF1">
    <property type="entry name" value="GPI ANCHORED SERINE-THREONINE RICH PROTEIN (AFU_ORTHOLOGUE AFUA_1G03630)"/>
    <property type="match status" value="1"/>
</dbReference>
<feature type="signal peptide" evidence="3">
    <location>
        <begin position="1"/>
        <end position="22"/>
    </location>
</feature>
<evidence type="ECO:0000256" key="1">
    <source>
        <dbReference type="ARBA" id="ARBA00022729"/>
    </source>
</evidence>
<evidence type="ECO:0000256" key="2">
    <source>
        <dbReference type="SAM" id="MobiDB-lite"/>
    </source>
</evidence>
<dbReference type="Proteomes" id="UP000193498">
    <property type="component" value="Unassembled WGS sequence"/>
</dbReference>
<dbReference type="EMBL" id="MCFE01000152">
    <property type="protein sequence ID" value="ORX96534.1"/>
    <property type="molecule type" value="Genomic_DNA"/>
</dbReference>